<accession>A0A399FXL2</accession>
<keyword evidence="6 10" id="KW-0547">Nucleotide-binding</keyword>
<keyword evidence="4 10" id="KW-0808">Transferase</keyword>
<comment type="function">
    <text evidence="10">Phosphorylation of dTMP to form dTDP in both de novo and salvage pathways of dTTP synthesis.</text>
</comment>
<evidence type="ECO:0000256" key="3">
    <source>
        <dbReference type="ARBA" id="ARBA00017144"/>
    </source>
</evidence>
<dbReference type="GO" id="GO:0006233">
    <property type="term" value="P:dTDP biosynthetic process"/>
    <property type="evidence" value="ECO:0007669"/>
    <property type="project" value="InterPro"/>
</dbReference>
<evidence type="ECO:0000313" key="12">
    <source>
        <dbReference type="Proteomes" id="UP000265719"/>
    </source>
</evidence>
<evidence type="ECO:0000256" key="4">
    <source>
        <dbReference type="ARBA" id="ARBA00022679"/>
    </source>
</evidence>
<dbReference type="PANTHER" id="PTHR10344:SF4">
    <property type="entry name" value="UMP-CMP KINASE 2, MITOCHONDRIAL"/>
    <property type="match status" value="1"/>
</dbReference>
<dbReference type="InterPro" id="IPR039430">
    <property type="entry name" value="Thymidylate_kin-like_dom"/>
</dbReference>
<dbReference type="GO" id="GO:0006227">
    <property type="term" value="P:dUDP biosynthetic process"/>
    <property type="evidence" value="ECO:0007669"/>
    <property type="project" value="TreeGrafter"/>
</dbReference>
<comment type="catalytic activity">
    <reaction evidence="9 10">
        <text>dTMP + ATP = dTDP + ADP</text>
        <dbReference type="Rhea" id="RHEA:13517"/>
        <dbReference type="ChEBI" id="CHEBI:30616"/>
        <dbReference type="ChEBI" id="CHEBI:58369"/>
        <dbReference type="ChEBI" id="CHEBI:63528"/>
        <dbReference type="ChEBI" id="CHEBI:456216"/>
        <dbReference type="EC" id="2.7.4.9"/>
    </reaction>
</comment>
<dbReference type="InterPro" id="IPR027417">
    <property type="entry name" value="P-loop_NTPase"/>
</dbReference>
<dbReference type="Gene3D" id="3.40.50.300">
    <property type="entry name" value="P-loop containing nucleotide triphosphate hydrolases"/>
    <property type="match status" value="1"/>
</dbReference>
<evidence type="ECO:0000256" key="1">
    <source>
        <dbReference type="ARBA" id="ARBA00009776"/>
    </source>
</evidence>
<name>A0A399FXL2_9ACTN</name>
<dbReference type="KEGG" id="thao:NI17_009830"/>
<reference evidence="11" key="1">
    <citation type="submission" date="2020-10" db="EMBL/GenBank/DDBJ databases">
        <title>De novo genome project of the cellulose decomposer Thermobifida halotolerans type strain.</title>
        <authorList>
            <person name="Nagy I."/>
            <person name="Horvath B."/>
            <person name="Kukolya J."/>
            <person name="Nagy I."/>
            <person name="Orsini M."/>
        </authorList>
    </citation>
    <scope>NUCLEOTIDE SEQUENCE</scope>
    <source>
        <strain evidence="11">DSM 44931</strain>
    </source>
</reference>
<dbReference type="Proteomes" id="UP000265719">
    <property type="component" value="Chromosome"/>
</dbReference>
<dbReference type="PANTHER" id="PTHR10344">
    <property type="entry name" value="THYMIDYLATE KINASE"/>
    <property type="match status" value="1"/>
</dbReference>
<evidence type="ECO:0000256" key="2">
    <source>
        <dbReference type="ARBA" id="ARBA00012980"/>
    </source>
</evidence>
<dbReference type="CDD" id="cd01672">
    <property type="entry name" value="TMPK"/>
    <property type="match status" value="1"/>
</dbReference>
<dbReference type="EMBL" id="CP063196">
    <property type="protein sequence ID" value="UOE21383.1"/>
    <property type="molecule type" value="Genomic_DNA"/>
</dbReference>
<dbReference type="AlphaFoldDB" id="A0A399FXL2"/>
<evidence type="ECO:0000256" key="5">
    <source>
        <dbReference type="ARBA" id="ARBA00022727"/>
    </source>
</evidence>
<dbReference type="OrthoDB" id="4549048at2"/>
<evidence type="ECO:0000256" key="7">
    <source>
        <dbReference type="ARBA" id="ARBA00022777"/>
    </source>
</evidence>
<gene>
    <name evidence="10 11" type="primary">tmk</name>
    <name evidence="11" type="ORF">NI17_009830</name>
</gene>
<keyword evidence="12" id="KW-1185">Reference proteome</keyword>
<dbReference type="EC" id="2.7.4.9" evidence="2 10"/>
<comment type="caution">
    <text evidence="10">Lacks conserved residue(s) required for the propagation of feature annotation.</text>
</comment>
<dbReference type="Pfam" id="PF02223">
    <property type="entry name" value="Thymidylate_kin"/>
    <property type="match status" value="1"/>
</dbReference>
<evidence type="ECO:0000313" key="11">
    <source>
        <dbReference type="EMBL" id="UOE21383.1"/>
    </source>
</evidence>
<dbReference type="HAMAP" id="MF_00165">
    <property type="entry name" value="Thymidylate_kinase"/>
    <property type="match status" value="1"/>
</dbReference>
<keyword evidence="5 10" id="KW-0545">Nucleotide biosynthesis</keyword>
<dbReference type="GO" id="GO:0004798">
    <property type="term" value="F:dTMP kinase activity"/>
    <property type="evidence" value="ECO:0007669"/>
    <property type="project" value="UniProtKB-UniRule"/>
</dbReference>
<protein>
    <recommendedName>
        <fullName evidence="3 10">Thymidylate kinase</fullName>
        <ecNumber evidence="2 10">2.7.4.9</ecNumber>
    </recommendedName>
    <alternativeName>
        <fullName evidence="10">dTMP kinase</fullName>
    </alternativeName>
</protein>
<organism evidence="11 12">
    <name type="scientific">Thermobifida halotolerans</name>
    <dbReference type="NCBI Taxonomy" id="483545"/>
    <lineage>
        <taxon>Bacteria</taxon>
        <taxon>Bacillati</taxon>
        <taxon>Actinomycetota</taxon>
        <taxon>Actinomycetes</taxon>
        <taxon>Streptosporangiales</taxon>
        <taxon>Nocardiopsidaceae</taxon>
        <taxon>Thermobifida</taxon>
    </lineage>
</organism>
<sequence>MSGLFVAFDGPGGAGKSTTVRLLRERLSEEGLPVVATTEPSHSALGRFTRAHTGDYRGLSLACLVAADRYHHLDTEIRPALAAERLVLCDRYLASSLVLQAGIDGVPSEFVRALNTHVDLPDLNVIMTAPPDVLRERLTTRGSHGRFEDDPANTGREIVLYQEVLPMLEGIGVSTLVIDTSPDVEVTVSRLIRTIQALWSHRHPQ</sequence>
<evidence type="ECO:0000256" key="6">
    <source>
        <dbReference type="ARBA" id="ARBA00022741"/>
    </source>
</evidence>
<dbReference type="GO" id="GO:0005737">
    <property type="term" value="C:cytoplasm"/>
    <property type="evidence" value="ECO:0007669"/>
    <property type="project" value="TreeGrafter"/>
</dbReference>
<dbReference type="NCBIfam" id="TIGR00041">
    <property type="entry name" value="DTMP_kinase"/>
    <property type="match status" value="1"/>
</dbReference>
<evidence type="ECO:0000256" key="9">
    <source>
        <dbReference type="ARBA" id="ARBA00048743"/>
    </source>
</evidence>
<dbReference type="RefSeq" id="WP_068693820.1">
    <property type="nucleotide sequence ID" value="NZ_CP063196.1"/>
</dbReference>
<evidence type="ECO:0000256" key="8">
    <source>
        <dbReference type="ARBA" id="ARBA00022840"/>
    </source>
</evidence>
<keyword evidence="8 10" id="KW-0067">ATP-binding</keyword>
<keyword evidence="7 10" id="KW-0418">Kinase</keyword>
<evidence type="ECO:0000256" key="10">
    <source>
        <dbReference type="HAMAP-Rule" id="MF_00165"/>
    </source>
</evidence>
<dbReference type="SUPFAM" id="SSF52540">
    <property type="entry name" value="P-loop containing nucleoside triphosphate hydrolases"/>
    <property type="match status" value="1"/>
</dbReference>
<proteinExistence type="inferred from homology"/>
<dbReference type="GO" id="GO:0005524">
    <property type="term" value="F:ATP binding"/>
    <property type="evidence" value="ECO:0007669"/>
    <property type="project" value="UniProtKB-UniRule"/>
</dbReference>
<comment type="similarity">
    <text evidence="1 10">Belongs to the thymidylate kinase family.</text>
</comment>
<dbReference type="InterPro" id="IPR018094">
    <property type="entry name" value="Thymidylate_kinase"/>
</dbReference>
<dbReference type="GO" id="GO:0006235">
    <property type="term" value="P:dTTP biosynthetic process"/>
    <property type="evidence" value="ECO:0007669"/>
    <property type="project" value="UniProtKB-UniRule"/>
</dbReference>